<gene>
    <name evidence="2" type="ORF">GZ22_15670</name>
</gene>
<dbReference type="HOGENOM" id="CLU_1193922_0_0_9"/>
<dbReference type="Proteomes" id="UP000027980">
    <property type="component" value="Chromosome"/>
</dbReference>
<dbReference type="GeneID" id="34220920"/>
<dbReference type="EMBL" id="CP008876">
    <property type="protein sequence ID" value="AIF67928.1"/>
    <property type="molecule type" value="Genomic_DNA"/>
</dbReference>
<dbReference type="Pfam" id="PF10057">
    <property type="entry name" value="MpsC"/>
    <property type="match status" value="2"/>
</dbReference>
<organism evidence="2 3">
    <name type="scientific">Terribacillus saccharophilus</name>
    <dbReference type="NCBI Taxonomy" id="361277"/>
    <lineage>
        <taxon>Bacteria</taxon>
        <taxon>Bacillati</taxon>
        <taxon>Bacillota</taxon>
        <taxon>Bacilli</taxon>
        <taxon>Bacillales</taxon>
        <taxon>Bacillaceae</taxon>
        <taxon>Terribacillus</taxon>
    </lineage>
</organism>
<feature type="domain" description="Na+-translocating membrane potential-generating system MpsC" evidence="1">
    <location>
        <begin position="5"/>
        <end position="108"/>
    </location>
</feature>
<evidence type="ECO:0000313" key="3">
    <source>
        <dbReference type="Proteomes" id="UP000027980"/>
    </source>
</evidence>
<sequence>MNIKEQQKELAGFTAGILRKHFGKGPESVFVSISEEIVCIYVRDLLTPVERVLLEREQYAMVYDTRDTLMDKCLPELKIQIEKCTGREYQHFFYDWDIETNGGVIVATRETIIALEQEEFPQKINELVSMVTESIQKLPNTVKTVTMNNRTLVIYRDGILVDIEKEIYKLDQTEILRRAKSNLEKQALRKAFDKESHLLEGVVQEVFADWEFETDRSIIVVIIDPN</sequence>
<protein>
    <recommendedName>
        <fullName evidence="1">Na+-translocating membrane potential-generating system MpsC domain-containing protein</fullName>
    </recommendedName>
</protein>
<proteinExistence type="predicted"/>
<dbReference type="KEGG" id="tap:GZ22_15670"/>
<name>A0A075LU24_9BACI</name>
<reference evidence="2 3" key="1">
    <citation type="submission" date="2014-07" db="EMBL/GenBank/DDBJ databases">
        <title>Complete genome sequence of a moderately halophilic bacterium Terribacillus aidingensis MP602, isolated from Cryptomeria fortunei in Tianmu mountain in China.</title>
        <authorList>
            <person name="Wang Y."/>
            <person name="Lu P."/>
            <person name="Zhang L."/>
        </authorList>
    </citation>
    <scope>NUCLEOTIDE SEQUENCE [LARGE SCALE GENOMIC DNA]</scope>
    <source>
        <strain evidence="2 3">MP602</strain>
    </source>
</reference>
<dbReference type="OrthoDB" id="2677857at2"/>
<feature type="domain" description="Na+-translocating membrane potential-generating system MpsC" evidence="1">
    <location>
        <begin position="123"/>
        <end position="224"/>
    </location>
</feature>
<dbReference type="InterPro" id="IPR018745">
    <property type="entry name" value="MpsC"/>
</dbReference>
<dbReference type="RefSeq" id="WP_038564223.1">
    <property type="nucleotide sequence ID" value="NZ_CP008876.1"/>
</dbReference>
<accession>A0A075LU24</accession>
<dbReference type="AlphaFoldDB" id="A0A075LU24"/>
<evidence type="ECO:0000259" key="1">
    <source>
        <dbReference type="Pfam" id="PF10057"/>
    </source>
</evidence>
<evidence type="ECO:0000313" key="2">
    <source>
        <dbReference type="EMBL" id="AIF67928.1"/>
    </source>
</evidence>